<sequence>MSSTNDSSSPPPIHSLIDDYYKKKPNFTQYIRDPSPASKEEKDTPSTAEPQSTEELIKQRRENLKVRKTKEEVQREFYFGISSEDARARRSAQEKKESKETTMPVHPKEEETTGGNITDQVAKESDHSTASDHPIHDEAAHAQQAHKGNPGPVSVADIGKPASKEELKKRAEELNK</sequence>
<feature type="compositionally biased region" description="Basic and acidic residues" evidence="1">
    <location>
        <begin position="121"/>
        <end position="140"/>
    </location>
</feature>
<dbReference type="AlphaFoldDB" id="A0A6A6XWB2"/>
<gene>
    <name evidence="2" type="ORF">K505DRAFT_370051</name>
</gene>
<dbReference type="OrthoDB" id="2532734at2759"/>
<feature type="compositionally biased region" description="Basic and acidic residues" evidence="1">
    <location>
        <begin position="55"/>
        <end position="75"/>
    </location>
</feature>
<organism evidence="2 3">
    <name type="scientific">Melanomma pulvis-pyrius CBS 109.77</name>
    <dbReference type="NCBI Taxonomy" id="1314802"/>
    <lineage>
        <taxon>Eukaryota</taxon>
        <taxon>Fungi</taxon>
        <taxon>Dikarya</taxon>
        <taxon>Ascomycota</taxon>
        <taxon>Pezizomycotina</taxon>
        <taxon>Dothideomycetes</taxon>
        <taxon>Pleosporomycetidae</taxon>
        <taxon>Pleosporales</taxon>
        <taxon>Melanommataceae</taxon>
        <taxon>Melanomma</taxon>
    </lineage>
</organism>
<accession>A0A6A6XWB2</accession>
<feature type="compositionally biased region" description="Basic and acidic residues" evidence="1">
    <location>
        <begin position="162"/>
        <end position="176"/>
    </location>
</feature>
<dbReference type="Proteomes" id="UP000799757">
    <property type="component" value="Unassembled WGS sequence"/>
</dbReference>
<feature type="compositionally biased region" description="Basic and acidic residues" evidence="1">
    <location>
        <begin position="84"/>
        <end position="111"/>
    </location>
</feature>
<evidence type="ECO:0000256" key="1">
    <source>
        <dbReference type="SAM" id="MobiDB-lite"/>
    </source>
</evidence>
<name>A0A6A6XWB2_9PLEO</name>
<keyword evidence="3" id="KW-1185">Reference proteome</keyword>
<evidence type="ECO:0000313" key="3">
    <source>
        <dbReference type="Proteomes" id="UP000799757"/>
    </source>
</evidence>
<reference evidence="2" key="1">
    <citation type="journal article" date="2020" name="Stud. Mycol.">
        <title>101 Dothideomycetes genomes: a test case for predicting lifestyles and emergence of pathogens.</title>
        <authorList>
            <person name="Haridas S."/>
            <person name="Albert R."/>
            <person name="Binder M."/>
            <person name="Bloem J."/>
            <person name="Labutti K."/>
            <person name="Salamov A."/>
            <person name="Andreopoulos B."/>
            <person name="Baker S."/>
            <person name="Barry K."/>
            <person name="Bills G."/>
            <person name="Bluhm B."/>
            <person name="Cannon C."/>
            <person name="Castanera R."/>
            <person name="Culley D."/>
            <person name="Daum C."/>
            <person name="Ezra D."/>
            <person name="Gonzalez J."/>
            <person name="Henrissat B."/>
            <person name="Kuo A."/>
            <person name="Liang C."/>
            <person name="Lipzen A."/>
            <person name="Lutzoni F."/>
            <person name="Magnuson J."/>
            <person name="Mondo S."/>
            <person name="Nolan M."/>
            <person name="Ohm R."/>
            <person name="Pangilinan J."/>
            <person name="Park H.-J."/>
            <person name="Ramirez L."/>
            <person name="Alfaro M."/>
            <person name="Sun H."/>
            <person name="Tritt A."/>
            <person name="Yoshinaga Y."/>
            <person name="Zwiers L.-H."/>
            <person name="Turgeon B."/>
            <person name="Goodwin S."/>
            <person name="Spatafora J."/>
            <person name="Crous P."/>
            <person name="Grigoriev I."/>
        </authorList>
    </citation>
    <scope>NUCLEOTIDE SEQUENCE</scope>
    <source>
        <strain evidence="2">CBS 109.77</strain>
    </source>
</reference>
<protein>
    <submittedName>
        <fullName evidence="2">Uncharacterized protein</fullName>
    </submittedName>
</protein>
<proteinExistence type="predicted"/>
<feature type="compositionally biased region" description="Polar residues" evidence="1">
    <location>
        <begin position="45"/>
        <end position="54"/>
    </location>
</feature>
<evidence type="ECO:0000313" key="2">
    <source>
        <dbReference type="EMBL" id="KAF2800730.1"/>
    </source>
</evidence>
<dbReference type="EMBL" id="MU001743">
    <property type="protein sequence ID" value="KAF2800730.1"/>
    <property type="molecule type" value="Genomic_DNA"/>
</dbReference>
<feature type="region of interest" description="Disordered" evidence="1">
    <location>
        <begin position="1"/>
        <end position="176"/>
    </location>
</feature>